<comment type="similarity">
    <text evidence="1">Belongs to the BolA/IbaG family.</text>
</comment>
<dbReference type="STRING" id="1938817.SAMN06296008_11334"/>
<dbReference type="Pfam" id="PF01722">
    <property type="entry name" value="BolA"/>
    <property type="match status" value="1"/>
</dbReference>
<sequence length="89" mass="9954">MHPDIQRYLIALEKLNASHVEFIDNSSDHAGHAGHHGDGPSHLTLNIVSDAFAGQNRVSRHRLVYDILKDWMPNPIHALVINAKTSNEK</sequence>
<dbReference type="PANTHER" id="PTHR46230">
    <property type="match status" value="1"/>
</dbReference>
<name>A0A1W2BH28_9BURK</name>
<dbReference type="PANTHER" id="PTHR46230:SF7">
    <property type="entry name" value="BOLA-LIKE PROTEIN 1"/>
    <property type="match status" value="1"/>
</dbReference>
<dbReference type="EMBL" id="FWXJ01000013">
    <property type="protein sequence ID" value="SMC72040.1"/>
    <property type="molecule type" value="Genomic_DNA"/>
</dbReference>
<dbReference type="GO" id="GO:0016226">
    <property type="term" value="P:iron-sulfur cluster assembly"/>
    <property type="evidence" value="ECO:0007669"/>
    <property type="project" value="TreeGrafter"/>
</dbReference>
<dbReference type="Proteomes" id="UP000192708">
    <property type="component" value="Unassembled WGS sequence"/>
</dbReference>
<dbReference type="InterPro" id="IPR002634">
    <property type="entry name" value="BolA"/>
</dbReference>
<organism evidence="2 3">
    <name type="scientific">Polynucleobacter kasalickyi</name>
    <dbReference type="NCBI Taxonomy" id="1938817"/>
    <lineage>
        <taxon>Bacteria</taxon>
        <taxon>Pseudomonadati</taxon>
        <taxon>Pseudomonadota</taxon>
        <taxon>Betaproteobacteria</taxon>
        <taxon>Burkholderiales</taxon>
        <taxon>Burkholderiaceae</taxon>
        <taxon>Polynucleobacter</taxon>
    </lineage>
</organism>
<dbReference type="SUPFAM" id="SSF82657">
    <property type="entry name" value="BolA-like"/>
    <property type="match status" value="1"/>
</dbReference>
<keyword evidence="3" id="KW-1185">Reference proteome</keyword>
<gene>
    <name evidence="2" type="ORF">SAMN06296008_11334</name>
</gene>
<dbReference type="AlphaFoldDB" id="A0A1W2BH28"/>
<evidence type="ECO:0000313" key="3">
    <source>
        <dbReference type="Proteomes" id="UP000192708"/>
    </source>
</evidence>
<evidence type="ECO:0000313" key="2">
    <source>
        <dbReference type="EMBL" id="SMC72040.1"/>
    </source>
</evidence>
<evidence type="ECO:0000256" key="1">
    <source>
        <dbReference type="RuleBase" id="RU003860"/>
    </source>
</evidence>
<accession>A0A1W2BH28</accession>
<protein>
    <submittedName>
        <fullName evidence="2">Transcriptional regulator, BolA protein family</fullName>
    </submittedName>
</protein>
<proteinExistence type="inferred from homology"/>
<dbReference type="RefSeq" id="WP_084285001.1">
    <property type="nucleotide sequence ID" value="NZ_FWXJ01000013.1"/>
</dbReference>
<reference evidence="2 3" key="1">
    <citation type="submission" date="2017-04" db="EMBL/GenBank/DDBJ databases">
        <authorList>
            <person name="Afonso C.L."/>
            <person name="Miller P.J."/>
            <person name="Scott M.A."/>
            <person name="Spackman E."/>
            <person name="Goraichik I."/>
            <person name="Dimitrov K.M."/>
            <person name="Suarez D.L."/>
            <person name="Swayne D.E."/>
        </authorList>
    </citation>
    <scope>NUCLEOTIDE SEQUENCE [LARGE SCALE GENOMIC DNA]</scope>
    <source>
        <strain evidence="2 3">VK13</strain>
    </source>
</reference>
<dbReference type="PIRSF" id="PIRSF003113">
    <property type="entry name" value="BolA"/>
    <property type="match status" value="1"/>
</dbReference>
<dbReference type="OrthoDB" id="5296536at2"/>
<dbReference type="Gene3D" id="3.30.300.90">
    <property type="entry name" value="BolA-like"/>
    <property type="match status" value="1"/>
</dbReference>
<dbReference type="InterPro" id="IPR036065">
    <property type="entry name" value="BolA-like_sf"/>
</dbReference>